<dbReference type="GO" id="GO:0015658">
    <property type="term" value="F:branched-chain amino acid transmembrane transporter activity"/>
    <property type="evidence" value="ECO:0007669"/>
    <property type="project" value="InterPro"/>
</dbReference>
<dbReference type="InterPro" id="IPR003439">
    <property type="entry name" value="ABC_transporter-like_ATP-bd"/>
</dbReference>
<evidence type="ECO:0000256" key="3">
    <source>
        <dbReference type="ARBA" id="ARBA00022741"/>
    </source>
</evidence>
<dbReference type="STRING" id="341036.SAMN05660649_00855"/>
<dbReference type="RefSeq" id="WP_092469024.1">
    <property type="nucleotide sequence ID" value="NZ_FOOX01000002.1"/>
</dbReference>
<dbReference type="AlphaFoldDB" id="A0A1I2PLV2"/>
<name>A0A1I2PLV2_9FIRM</name>
<dbReference type="InterPro" id="IPR017871">
    <property type="entry name" value="ABC_transporter-like_CS"/>
</dbReference>
<protein>
    <submittedName>
        <fullName evidence="7">Amino acid/amide ABC transporter ATP-binding protein 2, HAAT family (TC 3.A.1.4.-)</fullName>
    </submittedName>
</protein>
<organism evidence="7 8">
    <name type="scientific">Desulfotruncus arcticus DSM 17038</name>
    <dbReference type="NCBI Taxonomy" id="1121424"/>
    <lineage>
        <taxon>Bacteria</taxon>
        <taxon>Bacillati</taxon>
        <taxon>Bacillota</taxon>
        <taxon>Clostridia</taxon>
        <taxon>Eubacteriales</taxon>
        <taxon>Desulfallaceae</taxon>
        <taxon>Desulfotruncus</taxon>
    </lineage>
</organism>
<dbReference type="OrthoDB" id="9779136at2"/>
<dbReference type="InterPro" id="IPR052156">
    <property type="entry name" value="BCAA_Transport_ATP-bd_LivF"/>
</dbReference>
<accession>A0A1I2PLV2</accession>
<dbReference type="Pfam" id="PF00005">
    <property type="entry name" value="ABC_tran"/>
    <property type="match status" value="1"/>
</dbReference>
<keyword evidence="3" id="KW-0547">Nucleotide-binding</keyword>
<dbReference type="Gene3D" id="3.40.50.300">
    <property type="entry name" value="P-loop containing nucleotide triphosphate hydrolases"/>
    <property type="match status" value="1"/>
</dbReference>
<comment type="similarity">
    <text evidence="1">Belongs to the ABC transporter superfamily.</text>
</comment>
<keyword evidence="4 7" id="KW-0067">ATP-binding</keyword>
<sequence length="235" mass="25881">MLQVDSINVYYGDVQVLYNVSLQVGCQEIVALLGSNGAGKTTTLKTITGLLKKQTGNISLQGKTLEKMPAYQMVSHGIAMVPEGRKLFPNMTVRENLMIGAFHPEAFARAKESMAWILDMFPRVNERLNQLAGTLSGGEQQMVAISRALMSRPRLLLLDEPSLGLAPNLVEQIFDTIQELNIKQGLTVLVVEQNAQMALQIAHRAYVLENGEIVLSDNADQLLNSEKVREAYLGL</sequence>
<evidence type="ECO:0000256" key="2">
    <source>
        <dbReference type="ARBA" id="ARBA00022448"/>
    </source>
</evidence>
<proteinExistence type="inferred from homology"/>
<evidence type="ECO:0000256" key="1">
    <source>
        <dbReference type="ARBA" id="ARBA00005417"/>
    </source>
</evidence>
<dbReference type="PANTHER" id="PTHR43820:SF4">
    <property type="entry name" value="HIGH-AFFINITY BRANCHED-CHAIN AMINO ACID TRANSPORT ATP-BINDING PROTEIN LIVF"/>
    <property type="match status" value="1"/>
</dbReference>
<dbReference type="PANTHER" id="PTHR43820">
    <property type="entry name" value="HIGH-AFFINITY BRANCHED-CHAIN AMINO ACID TRANSPORT ATP-BINDING PROTEIN LIVF"/>
    <property type="match status" value="1"/>
</dbReference>
<dbReference type="PROSITE" id="PS50893">
    <property type="entry name" value="ABC_TRANSPORTER_2"/>
    <property type="match status" value="1"/>
</dbReference>
<evidence type="ECO:0000256" key="5">
    <source>
        <dbReference type="ARBA" id="ARBA00022970"/>
    </source>
</evidence>
<dbReference type="CDD" id="cd03224">
    <property type="entry name" value="ABC_TM1139_LivF_branched"/>
    <property type="match status" value="1"/>
</dbReference>
<dbReference type="GO" id="GO:0016887">
    <property type="term" value="F:ATP hydrolysis activity"/>
    <property type="evidence" value="ECO:0007669"/>
    <property type="project" value="InterPro"/>
</dbReference>
<dbReference type="InterPro" id="IPR003593">
    <property type="entry name" value="AAA+_ATPase"/>
</dbReference>
<keyword evidence="2" id="KW-0813">Transport</keyword>
<dbReference type="PROSITE" id="PS00211">
    <property type="entry name" value="ABC_TRANSPORTER_1"/>
    <property type="match status" value="1"/>
</dbReference>
<keyword evidence="5" id="KW-0029">Amino-acid transport</keyword>
<dbReference type="InterPro" id="IPR030660">
    <property type="entry name" value="ABC_branched_ATPase_LivF/BraG"/>
</dbReference>
<keyword evidence="8" id="KW-1185">Reference proteome</keyword>
<dbReference type="Proteomes" id="UP000199337">
    <property type="component" value="Unassembled WGS sequence"/>
</dbReference>
<dbReference type="InterPro" id="IPR027417">
    <property type="entry name" value="P-loop_NTPase"/>
</dbReference>
<dbReference type="PIRSF" id="PIRSF039137">
    <property type="entry name" value="ABC_branched_ATPase"/>
    <property type="match status" value="1"/>
</dbReference>
<dbReference type="EMBL" id="FOOX01000002">
    <property type="protein sequence ID" value="SFG14391.1"/>
    <property type="molecule type" value="Genomic_DNA"/>
</dbReference>
<evidence type="ECO:0000313" key="8">
    <source>
        <dbReference type="Proteomes" id="UP000199337"/>
    </source>
</evidence>
<evidence type="ECO:0000313" key="7">
    <source>
        <dbReference type="EMBL" id="SFG14391.1"/>
    </source>
</evidence>
<dbReference type="GO" id="GO:0015807">
    <property type="term" value="P:L-amino acid transport"/>
    <property type="evidence" value="ECO:0007669"/>
    <property type="project" value="TreeGrafter"/>
</dbReference>
<evidence type="ECO:0000256" key="4">
    <source>
        <dbReference type="ARBA" id="ARBA00022840"/>
    </source>
</evidence>
<dbReference type="SUPFAM" id="SSF52540">
    <property type="entry name" value="P-loop containing nucleoside triphosphate hydrolases"/>
    <property type="match status" value="1"/>
</dbReference>
<feature type="domain" description="ABC transporter" evidence="6">
    <location>
        <begin position="2"/>
        <end position="235"/>
    </location>
</feature>
<gene>
    <name evidence="7" type="ORF">SAMN05660649_00855</name>
</gene>
<dbReference type="GO" id="GO:0005524">
    <property type="term" value="F:ATP binding"/>
    <property type="evidence" value="ECO:0007669"/>
    <property type="project" value="UniProtKB-KW"/>
</dbReference>
<evidence type="ECO:0000259" key="6">
    <source>
        <dbReference type="PROSITE" id="PS50893"/>
    </source>
</evidence>
<reference evidence="8" key="1">
    <citation type="submission" date="2016-10" db="EMBL/GenBank/DDBJ databases">
        <authorList>
            <person name="Varghese N."/>
            <person name="Submissions S."/>
        </authorList>
    </citation>
    <scope>NUCLEOTIDE SEQUENCE [LARGE SCALE GENOMIC DNA]</scope>
    <source>
        <strain evidence="8">DSM 17038</strain>
    </source>
</reference>
<dbReference type="SMART" id="SM00382">
    <property type="entry name" value="AAA"/>
    <property type="match status" value="1"/>
</dbReference>